<evidence type="ECO:0000313" key="6">
    <source>
        <dbReference type="EMBL" id="KKM63058.1"/>
    </source>
</evidence>
<name>A0A0F9J0E4_9ZZZZ</name>
<feature type="domain" description="Alcohol dehydrogenase-like N-terminal" evidence="5">
    <location>
        <begin position="29"/>
        <end position="145"/>
    </location>
</feature>
<dbReference type="AlphaFoldDB" id="A0A0F9J0E4"/>
<dbReference type="InterPro" id="IPR013149">
    <property type="entry name" value="ADH-like_C"/>
</dbReference>
<proteinExistence type="predicted"/>
<dbReference type="PROSITE" id="PS00059">
    <property type="entry name" value="ADH_ZINC"/>
    <property type="match status" value="1"/>
</dbReference>
<dbReference type="InterPro" id="IPR002328">
    <property type="entry name" value="ADH_Zn_CS"/>
</dbReference>
<keyword evidence="1" id="KW-0479">Metal-binding</keyword>
<dbReference type="EMBL" id="LAZR01011168">
    <property type="protein sequence ID" value="KKM63058.1"/>
    <property type="molecule type" value="Genomic_DNA"/>
</dbReference>
<evidence type="ECO:0000259" key="4">
    <source>
        <dbReference type="Pfam" id="PF00107"/>
    </source>
</evidence>
<dbReference type="InterPro" id="IPR050129">
    <property type="entry name" value="Zn_alcohol_dh"/>
</dbReference>
<dbReference type="InterPro" id="IPR036291">
    <property type="entry name" value="NAD(P)-bd_dom_sf"/>
</dbReference>
<reference evidence="6" key="1">
    <citation type="journal article" date="2015" name="Nature">
        <title>Complex archaea that bridge the gap between prokaryotes and eukaryotes.</title>
        <authorList>
            <person name="Spang A."/>
            <person name="Saw J.H."/>
            <person name="Jorgensen S.L."/>
            <person name="Zaremba-Niedzwiedzka K."/>
            <person name="Martijn J."/>
            <person name="Lind A.E."/>
            <person name="van Eijk R."/>
            <person name="Schleper C."/>
            <person name="Guy L."/>
            <person name="Ettema T.J."/>
        </authorList>
    </citation>
    <scope>NUCLEOTIDE SEQUENCE</scope>
</reference>
<keyword evidence="2" id="KW-0862">Zinc</keyword>
<dbReference type="InterPro" id="IPR013154">
    <property type="entry name" value="ADH-like_N"/>
</dbReference>
<keyword evidence="3" id="KW-0560">Oxidoreductase</keyword>
<dbReference type="PANTHER" id="PTHR43401">
    <property type="entry name" value="L-THREONINE 3-DEHYDROGENASE"/>
    <property type="match status" value="1"/>
</dbReference>
<dbReference type="SUPFAM" id="SSF50129">
    <property type="entry name" value="GroES-like"/>
    <property type="match status" value="1"/>
</dbReference>
<dbReference type="SUPFAM" id="SSF51735">
    <property type="entry name" value="NAD(P)-binding Rossmann-fold domains"/>
    <property type="match status" value="1"/>
</dbReference>
<evidence type="ECO:0000256" key="1">
    <source>
        <dbReference type="ARBA" id="ARBA00022723"/>
    </source>
</evidence>
<dbReference type="GO" id="GO:0008270">
    <property type="term" value="F:zinc ion binding"/>
    <property type="evidence" value="ECO:0007669"/>
    <property type="project" value="InterPro"/>
</dbReference>
<comment type="caution">
    <text evidence="6">The sequence shown here is derived from an EMBL/GenBank/DDBJ whole genome shotgun (WGS) entry which is preliminary data.</text>
</comment>
<evidence type="ECO:0000259" key="5">
    <source>
        <dbReference type="Pfam" id="PF08240"/>
    </source>
</evidence>
<organism evidence="6">
    <name type="scientific">marine sediment metagenome</name>
    <dbReference type="NCBI Taxonomy" id="412755"/>
    <lineage>
        <taxon>unclassified sequences</taxon>
        <taxon>metagenomes</taxon>
        <taxon>ecological metagenomes</taxon>
    </lineage>
</organism>
<dbReference type="InterPro" id="IPR011032">
    <property type="entry name" value="GroES-like_sf"/>
</dbReference>
<evidence type="ECO:0000256" key="3">
    <source>
        <dbReference type="ARBA" id="ARBA00023002"/>
    </source>
</evidence>
<evidence type="ECO:0008006" key="7">
    <source>
        <dbReference type="Google" id="ProtNLM"/>
    </source>
</evidence>
<accession>A0A0F9J0E4</accession>
<sequence>MEGQSRAMVLTGPERLERKIFDLPEIGNEDGLLEVELAGVCGSDPKIYMGSTTRGPRPYPIILGHEIVGRVVKIGKYAKKRFGVNEGDRAIIEVTISCGVCDSCKAGWYTLCDKNEMYGAMVSCKEPPHLFGGYSDYVYIHPRAMLNKIDEEISPEVGVLICAVIGNGIRWLNQIGGVSIGHSVAIVGPGQQGIVGVAVAKESGAYPIIVIGRSCNKERLKKRLKMAKQFGADRVINSEEEDPVKVVSEMTAGKMANVVMDVSGNPSGADLAISIAGKRATVVLPGYYKNVKVPLNLNRAVFHEIKIKGAFSHDFQSVRSAIKMAHQARYPFKKLVTHRFPLEKAEQALQIVAGRGGGEESLKVVLDPKIRIDT</sequence>
<dbReference type="GO" id="GO:0016491">
    <property type="term" value="F:oxidoreductase activity"/>
    <property type="evidence" value="ECO:0007669"/>
    <property type="project" value="UniProtKB-KW"/>
</dbReference>
<feature type="domain" description="Alcohol dehydrogenase-like C-terminal" evidence="4">
    <location>
        <begin position="193"/>
        <end position="325"/>
    </location>
</feature>
<dbReference type="Gene3D" id="3.90.180.10">
    <property type="entry name" value="Medium-chain alcohol dehydrogenases, catalytic domain"/>
    <property type="match status" value="1"/>
</dbReference>
<evidence type="ECO:0000256" key="2">
    <source>
        <dbReference type="ARBA" id="ARBA00022833"/>
    </source>
</evidence>
<dbReference type="PANTHER" id="PTHR43401:SF2">
    <property type="entry name" value="L-THREONINE 3-DEHYDROGENASE"/>
    <property type="match status" value="1"/>
</dbReference>
<dbReference type="Pfam" id="PF00107">
    <property type="entry name" value="ADH_zinc_N"/>
    <property type="match status" value="1"/>
</dbReference>
<dbReference type="Pfam" id="PF08240">
    <property type="entry name" value="ADH_N"/>
    <property type="match status" value="1"/>
</dbReference>
<protein>
    <recommendedName>
        <fullName evidence="7">Enoyl reductase (ER) domain-containing protein</fullName>
    </recommendedName>
</protein>
<dbReference type="Gene3D" id="3.40.50.720">
    <property type="entry name" value="NAD(P)-binding Rossmann-like Domain"/>
    <property type="match status" value="1"/>
</dbReference>
<gene>
    <name evidence="6" type="ORF">LCGC14_1515370</name>
</gene>